<organism evidence="3 4">
    <name type="scientific">Candida viswanathii</name>
    <dbReference type="NCBI Taxonomy" id="5486"/>
    <lineage>
        <taxon>Eukaryota</taxon>
        <taxon>Fungi</taxon>
        <taxon>Dikarya</taxon>
        <taxon>Ascomycota</taxon>
        <taxon>Saccharomycotina</taxon>
        <taxon>Pichiomycetes</taxon>
        <taxon>Debaryomycetaceae</taxon>
        <taxon>Candida/Lodderomyces clade</taxon>
        <taxon>Candida</taxon>
    </lineage>
</organism>
<proteinExistence type="inferred from homology"/>
<keyword evidence="4" id="KW-1185">Reference proteome</keyword>
<comment type="caution">
    <text evidence="3">The sequence shown here is derived from an EMBL/GenBank/DDBJ whole genome shotgun (WGS) entry which is preliminary data.</text>
</comment>
<reference evidence="3 4" key="1">
    <citation type="submission" date="2018-06" db="EMBL/GenBank/DDBJ databases">
        <title>Whole genome sequencing of Candida tropicalis (genome annotated by CSBL at Korea University).</title>
        <authorList>
            <person name="Ahn J."/>
        </authorList>
    </citation>
    <scope>NUCLEOTIDE SEQUENCE [LARGE SCALE GENOMIC DNA]</scope>
    <source>
        <strain evidence="3 4">ATCC 20962</strain>
    </source>
</reference>
<name>A0A367YKT4_9ASCO</name>
<dbReference type="OrthoDB" id="5994at2759"/>
<evidence type="ECO:0000313" key="4">
    <source>
        <dbReference type="Proteomes" id="UP000253472"/>
    </source>
</evidence>
<dbReference type="GO" id="GO:0005762">
    <property type="term" value="C:mitochondrial large ribosomal subunit"/>
    <property type="evidence" value="ECO:0007669"/>
    <property type="project" value="TreeGrafter"/>
</dbReference>
<evidence type="ECO:0000256" key="1">
    <source>
        <dbReference type="ARBA" id="ARBA00008563"/>
    </source>
</evidence>
<protein>
    <recommendedName>
        <fullName evidence="2">Large ribosomal subunit protein bL21m</fullName>
    </recommendedName>
</protein>
<dbReference type="SUPFAM" id="SSF141091">
    <property type="entry name" value="L21p-like"/>
    <property type="match status" value="1"/>
</dbReference>
<dbReference type="PANTHER" id="PTHR21349">
    <property type="entry name" value="50S RIBOSOMAL PROTEIN L21"/>
    <property type="match status" value="1"/>
</dbReference>
<gene>
    <name evidence="3" type="primary">MRPL49_1</name>
    <name evidence="3" type="ORF">Cantr_02207</name>
</gene>
<dbReference type="PANTHER" id="PTHR21349:SF0">
    <property type="entry name" value="LARGE RIBOSOMAL SUBUNIT PROTEIN BL21M"/>
    <property type="match status" value="1"/>
</dbReference>
<dbReference type="Proteomes" id="UP000253472">
    <property type="component" value="Unassembled WGS sequence"/>
</dbReference>
<dbReference type="InterPro" id="IPR036164">
    <property type="entry name" value="bL21-like_sf"/>
</dbReference>
<evidence type="ECO:0000256" key="2">
    <source>
        <dbReference type="ARBA" id="ARBA00044129"/>
    </source>
</evidence>
<evidence type="ECO:0000313" key="3">
    <source>
        <dbReference type="EMBL" id="RCK66495.1"/>
    </source>
</evidence>
<keyword evidence="3" id="KW-0687">Ribonucleoprotein</keyword>
<sequence length="155" mass="17285">MFRSIIGSAVRPASVLSTARAYSTAVPAAATASPTAALKFTSNGSRDLYAIMKIHNMPYLVTKGDKVYLPYRLKKAAVGDVLNITEVTTLGTPSYTMNAKEGISPELYDLKASVIEITREPLYQVVRKRQRCRRKKTYNVEPFQTVLRINELKLK</sequence>
<keyword evidence="3" id="KW-0689">Ribosomal protein</keyword>
<accession>A0A367YKT4</accession>
<dbReference type="Pfam" id="PF00829">
    <property type="entry name" value="Ribosomal_L21p"/>
    <property type="match status" value="1"/>
</dbReference>
<comment type="similarity">
    <text evidence="1">Belongs to the bacterial ribosomal protein bL21 family.</text>
</comment>
<dbReference type="EMBL" id="QLNQ01000014">
    <property type="protein sequence ID" value="RCK66495.1"/>
    <property type="molecule type" value="Genomic_DNA"/>
</dbReference>
<dbReference type="STRING" id="5486.A0A367YKT4"/>
<dbReference type="AlphaFoldDB" id="A0A367YKT4"/>
<dbReference type="InterPro" id="IPR028909">
    <property type="entry name" value="bL21-like"/>
</dbReference>
<dbReference type="GO" id="GO:0003735">
    <property type="term" value="F:structural constituent of ribosome"/>
    <property type="evidence" value="ECO:0007669"/>
    <property type="project" value="TreeGrafter"/>
</dbReference>